<dbReference type="AlphaFoldDB" id="A0A918MN46"/>
<organism evidence="2 3">
    <name type="scientific">Arenibacter certesii</name>
    <dbReference type="NCBI Taxonomy" id="228955"/>
    <lineage>
        <taxon>Bacteria</taxon>
        <taxon>Pseudomonadati</taxon>
        <taxon>Bacteroidota</taxon>
        <taxon>Flavobacteriia</taxon>
        <taxon>Flavobacteriales</taxon>
        <taxon>Flavobacteriaceae</taxon>
        <taxon>Arenibacter</taxon>
    </lineage>
</organism>
<feature type="domain" description="UspA" evidence="1">
    <location>
        <begin position="1"/>
        <end position="144"/>
    </location>
</feature>
<evidence type="ECO:0000259" key="1">
    <source>
        <dbReference type="Pfam" id="PF00582"/>
    </source>
</evidence>
<gene>
    <name evidence="2" type="ORF">GCM10007383_29060</name>
</gene>
<reference evidence="2" key="1">
    <citation type="journal article" date="2014" name="Int. J. Syst. Evol. Microbiol.">
        <title>Complete genome sequence of Corynebacterium casei LMG S-19264T (=DSM 44701T), isolated from a smear-ripened cheese.</title>
        <authorList>
            <consortium name="US DOE Joint Genome Institute (JGI-PGF)"/>
            <person name="Walter F."/>
            <person name="Albersmeier A."/>
            <person name="Kalinowski J."/>
            <person name="Ruckert C."/>
        </authorList>
    </citation>
    <scope>NUCLEOTIDE SEQUENCE</scope>
    <source>
        <strain evidence="2">KCTC 12113</strain>
    </source>
</reference>
<accession>A0A918MN46</accession>
<dbReference type="CDD" id="cd00293">
    <property type="entry name" value="USP-like"/>
    <property type="match status" value="1"/>
</dbReference>
<dbReference type="Proteomes" id="UP000634668">
    <property type="component" value="Unassembled WGS sequence"/>
</dbReference>
<dbReference type="Pfam" id="PF00582">
    <property type="entry name" value="Usp"/>
    <property type="match status" value="1"/>
</dbReference>
<dbReference type="InterPro" id="IPR006016">
    <property type="entry name" value="UspA"/>
</dbReference>
<sequence length="278" mass="31705">MKNILIPTDLSQNSCNALAYTIKLFGDNPVNFYVVYVDNLAPSEVVGNTIILPAKKQLEYSGTKEKLKAFMVRVAGLSTFPGHQFIAMHFIGNRISNLRKIVAEKKIDFIALGIENCSTVKSSDIGNNTWEIITKIACNTLIIPENALITFPKQIIFPTNYHIFFSHKILQSFTEILELSKSKLQVLNILSSKIKPTSDQENNRIYFEDYLEESYQNGYFLHTTHKSDVCTAIERYLTNHDADMVVLVARNLNFMHKLFFHTTPLQLLHPLPILVLHE</sequence>
<dbReference type="SUPFAM" id="SSF52402">
    <property type="entry name" value="Adenine nucleotide alpha hydrolases-like"/>
    <property type="match status" value="2"/>
</dbReference>
<keyword evidence="3" id="KW-1185">Reference proteome</keyword>
<proteinExistence type="predicted"/>
<name>A0A918MN46_9FLAO</name>
<evidence type="ECO:0000313" key="3">
    <source>
        <dbReference type="Proteomes" id="UP000634668"/>
    </source>
</evidence>
<dbReference type="EMBL" id="BMWP01000022">
    <property type="protein sequence ID" value="GGW42642.1"/>
    <property type="molecule type" value="Genomic_DNA"/>
</dbReference>
<comment type="caution">
    <text evidence="2">The sequence shown here is derived from an EMBL/GenBank/DDBJ whole genome shotgun (WGS) entry which is preliminary data.</text>
</comment>
<evidence type="ECO:0000313" key="2">
    <source>
        <dbReference type="EMBL" id="GGW42642.1"/>
    </source>
</evidence>
<protein>
    <recommendedName>
        <fullName evidence="1">UspA domain-containing protein</fullName>
    </recommendedName>
</protein>
<dbReference type="Gene3D" id="3.40.50.12370">
    <property type="match status" value="1"/>
</dbReference>
<dbReference type="RefSeq" id="WP_026813961.1">
    <property type="nucleotide sequence ID" value="NZ_BMWP01000022.1"/>
</dbReference>
<reference evidence="2" key="2">
    <citation type="submission" date="2020-09" db="EMBL/GenBank/DDBJ databases">
        <authorList>
            <person name="Sun Q."/>
            <person name="Kim S."/>
        </authorList>
    </citation>
    <scope>NUCLEOTIDE SEQUENCE</scope>
    <source>
        <strain evidence="2">KCTC 12113</strain>
    </source>
</reference>